<protein>
    <submittedName>
        <fullName evidence="3">Cell division cycle protein</fullName>
    </submittedName>
</protein>
<feature type="region of interest" description="Disordered" evidence="2">
    <location>
        <begin position="58"/>
        <end position="110"/>
    </location>
</feature>
<proteinExistence type="inferred from homology"/>
<comment type="similarity">
    <text evidence="1">Belongs to the CDC123 family.</text>
</comment>
<keyword evidence="3" id="KW-0131">Cell cycle</keyword>
<feature type="compositionally biased region" description="Low complexity" evidence="2">
    <location>
        <begin position="80"/>
        <end position="98"/>
    </location>
</feature>
<keyword evidence="4" id="KW-1185">Reference proteome</keyword>
<dbReference type="GO" id="GO:0005737">
    <property type="term" value="C:cytoplasm"/>
    <property type="evidence" value="ECO:0007669"/>
    <property type="project" value="TreeGrafter"/>
</dbReference>
<dbReference type="Pfam" id="PF07065">
    <property type="entry name" value="D123"/>
    <property type="match status" value="1"/>
</dbReference>
<evidence type="ECO:0000313" key="4">
    <source>
        <dbReference type="Proteomes" id="UP000324585"/>
    </source>
</evidence>
<dbReference type="Proteomes" id="UP000324585">
    <property type="component" value="Unassembled WGS sequence"/>
</dbReference>
<evidence type="ECO:0000313" key="3">
    <source>
        <dbReference type="EMBL" id="KAA8495147.1"/>
    </source>
</evidence>
<accession>A0A5J4YXF7</accession>
<dbReference type="EMBL" id="VRMN01000004">
    <property type="protein sequence ID" value="KAA8495147.1"/>
    <property type="molecule type" value="Genomic_DNA"/>
</dbReference>
<reference evidence="4" key="1">
    <citation type="journal article" date="2019" name="Nat. Commun.">
        <title>Expansion of phycobilisome linker gene families in mesophilic red algae.</title>
        <authorList>
            <person name="Lee J."/>
            <person name="Kim D."/>
            <person name="Bhattacharya D."/>
            <person name="Yoon H.S."/>
        </authorList>
    </citation>
    <scope>NUCLEOTIDE SEQUENCE [LARGE SCALE GENOMIC DNA]</scope>
    <source>
        <strain evidence="4">CCMP 1328</strain>
    </source>
</reference>
<sequence>MELAEWATTPAPALYRPFAALAVPQRCVSVSSRQLYEFLVSNHGVFASAARVQADQAQLDERRRRRRLPVSDPQWEPDSDASGWSSSASSGGSSVGSDTQDEARAPPPDTPLWLDELCARIDRSIMELGGAVCPKLGAVCPVDAAWVMFGRSVCCRSSEDVMLLLKSSDRVAEYLTQRSSNAGDEHSHIMIHLRKWRDMNPGMEFRCIVRDSVLVAVSQRHVDAAYTFLVSERDIILDAICAFFESQLVEIVHRVCLAASRPVATQSFVFDVYVSPSHKVWLVDMEELREGSNLLLFDHEEIDQVMRMANLHVSEEDPRQESDPLEANENRLDELPWFRCVDDATNLSSLGSAQRDALPIDLSDSQALSRAAELAQTLVRAQEERGAPNKKP</sequence>
<evidence type="ECO:0000256" key="2">
    <source>
        <dbReference type="SAM" id="MobiDB-lite"/>
    </source>
</evidence>
<organism evidence="3 4">
    <name type="scientific">Porphyridium purpureum</name>
    <name type="common">Red alga</name>
    <name type="synonym">Porphyridium cruentum</name>
    <dbReference type="NCBI Taxonomy" id="35688"/>
    <lineage>
        <taxon>Eukaryota</taxon>
        <taxon>Rhodophyta</taxon>
        <taxon>Bangiophyceae</taxon>
        <taxon>Porphyridiales</taxon>
        <taxon>Porphyridiaceae</taxon>
        <taxon>Porphyridium</taxon>
    </lineage>
</organism>
<gene>
    <name evidence="3" type="ORF">FVE85_3388</name>
</gene>
<dbReference type="PANTHER" id="PTHR15323">
    <property type="entry name" value="D123 PROTEIN"/>
    <property type="match status" value="1"/>
</dbReference>
<dbReference type="OrthoDB" id="360540at2759"/>
<name>A0A5J4YXF7_PORPP</name>
<comment type="caution">
    <text evidence="3">The sequence shown here is derived from an EMBL/GenBank/DDBJ whole genome shotgun (WGS) entry which is preliminary data.</text>
</comment>
<evidence type="ECO:0000256" key="1">
    <source>
        <dbReference type="ARBA" id="ARBA00011047"/>
    </source>
</evidence>
<dbReference type="InterPro" id="IPR009772">
    <property type="entry name" value="CDC123"/>
</dbReference>
<keyword evidence="3" id="KW-0132">Cell division</keyword>
<dbReference type="PANTHER" id="PTHR15323:SF6">
    <property type="entry name" value="CELL DIVISION CYCLE PROTEIN 123 HOMOLOG"/>
    <property type="match status" value="1"/>
</dbReference>
<dbReference type="AlphaFoldDB" id="A0A5J4YXF7"/>
<dbReference type="GO" id="GO:0051301">
    <property type="term" value="P:cell division"/>
    <property type="evidence" value="ECO:0007669"/>
    <property type="project" value="UniProtKB-KW"/>
</dbReference>